<keyword evidence="1" id="KW-0732">Signal</keyword>
<dbReference type="RefSeq" id="WP_169528541.1">
    <property type="nucleotide sequence ID" value="NZ_JAAMPU010000108.1"/>
</dbReference>
<proteinExistence type="predicted"/>
<evidence type="ECO:0000313" key="3">
    <source>
        <dbReference type="Proteomes" id="UP000712080"/>
    </source>
</evidence>
<evidence type="ECO:0000256" key="1">
    <source>
        <dbReference type="SAM" id="SignalP"/>
    </source>
</evidence>
<dbReference type="AlphaFoldDB" id="A0A972G2T5"/>
<feature type="chain" id="PRO_5037086718" evidence="1">
    <location>
        <begin position="24"/>
        <end position="330"/>
    </location>
</feature>
<accession>A0A972G2T5</accession>
<sequence>MKSFITCSLFLVCVAGFSQKNHAAAQLIAQADDSEKSIQKHTATTTPDLKTAKDDELLLAAKNADSETKIAIATELVERKSPKTEQLFRDFLEDNRTVIQKLGSISYETTSAAELFSAVARQKEKAERKKYYEKTNSKNVQNELKGLFGRDYSTKWTVAECDAFLPKLTAMALAKNEVHPQTLNQIFETLQYKSKNYERIKFFARKYASEELLATLARFKNPSDVTFLKEQKEKSYLAISYFPDAGFFGTLKEASPSFYTNQDYQNAVCAYKTAQSKALLDTMCDSIFSNQKDKTQRDDALFQLYGLIEKQNFKPYASVLKKIDALMAKR</sequence>
<dbReference type="EMBL" id="JAAMPU010000108">
    <property type="protein sequence ID" value="NMH29451.1"/>
    <property type="molecule type" value="Genomic_DNA"/>
</dbReference>
<evidence type="ECO:0000313" key="2">
    <source>
        <dbReference type="EMBL" id="NMH29451.1"/>
    </source>
</evidence>
<organism evidence="2 3">
    <name type="scientific">Flavobacterium silvaticum</name>
    <dbReference type="NCBI Taxonomy" id="1852020"/>
    <lineage>
        <taxon>Bacteria</taxon>
        <taxon>Pseudomonadati</taxon>
        <taxon>Bacteroidota</taxon>
        <taxon>Flavobacteriia</taxon>
        <taxon>Flavobacteriales</taxon>
        <taxon>Flavobacteriaceae</taxon>
        <taxon>Flavobacterium</taxon>
    </lineage>
</organism>
<dbReference type="Proteomes" id="UP000712080">
    <property type="component" value="Unassembled WGS sequence"/>
</dbReference>
<reference evidence="2" key="1">
    <citation type="submission" date="2020-02" db="EMBL/GenBank/DDBJ databases">
        <title>Flavobacterium sp. genome.</title>
        <authorList>
            <person name="Jung H.S."/>
            <person name="Baek J.H."/>
            <person name="Jeon C.O."/>
        </authorList>
    </citation>
    <scope>NUCLEOTIDE SEQUENCE</scope>
    <source>
        <strain evidence="2">SE-s28</strain>
    </source>
</reference>
<gene>
    <name evidence="2" type="ORF">G6047_15540</name>
</gene>
<protein>
    <submittedName>
        <fullName evidence="2">Uncharacterized protein</fullName>
    </submittedName>
</protein>
<keyword evidence="3" id="KW-1185">Reference proteome</keyword>
<name>A0A972G2T5_9FLAO</name>
<comment type="caution">
    <text evidence="2">The sequence shown here is derived from an EMBL/GenBank/DDBJ whole genome shotgun (WGS) entry which is preliminary data.</text>
</comment>
<feature type="signal peptide" evidence="1">
    <location>
        <begin position="1"/>
        <end position="23"/>
    </location>
</feature>